<dbReference type="PROSITE" id="PS50937">
    <property type="entry name" value="HTH_MERR_2"/>
    <property type="match status" value="1"/>
</dbReference>
<evidence type="ECO:0000313" key="4">
    <source>
        <dbReference type="EMBL" id="WRP16378.1"/>
    </source>
</evidence>
<gene>
    <name evidence="4" type="ORF">U7230_09745</name>
</gene>
<dbReference type="InterPro" id="IPR047057">
    <property type="entry name" value="MerR_fam"/>
</dbReference>
<dbReference type="SMART" id="SM00422">
    <property type="entry name" value="HTH_MERR"/>
    <property type="match status" value="1"/>
</dbReference>
<dbReference type="Pfam" id="PF13411">
    <property type="entry name" value="MerR_1"/>
    <property type="match status" value="1"/>
</dbReference>
<feature type="compositionally biased region" description="Low complexity" evidence="2">
    <location>
        <begin position="80"/>
        <end position="101"/>
    </location>
</feature>
<dbReference type="PANTHER" id="PTHR30204:SF58">
    <property type="entry name" value="HTH-TYPE TRANSCRIPTIONAL REGULATOR YFMP"/>
    <property type="match status" value="1"/>
</dbReference>
<evidence type="ECO:0000256" key="2">
    <source>
        <dbReference type="SAM" id="MobiDB-lite"/>
    </source>
</evidence>
<dbReference type="PANTHER" id="PTHR30204">
    <property type="entry name" value="REDOX-CYCLING DRUG-SENSING TRANSCRIPTIONAL ACTIVATOR SOXR"/>
    <property type="match status" value="1"/>
</dbReference>
<dbReference type="Proteomes" id="UP001332192">
    <property type="component" value="Chromosome"/>
</dbReference>
<dbReference type="CDD" id="cd00592">
    <property type="entry name" value="HTH_MerR-like"/>
    <property type="match status" value="1"/>
</dbReference>
<keyword evidence="1" id="KW-0238">DNA-binding</keyword>
<organism evidence="4 5">
    <name type="scientific">Carboxydichorda subterranea</name>
    <dbReference type="NCBI Taxonomy" id="3109565"/>
    <lineage>
        <taxon>Bacteria</taxon>
        <taxon>Bacillati</taxon>
        <taxon>Bacillota</taxon>
        <taxon>Limnochordia</taxon>
        <taxon>Limnochordales</taxon>
        <taxon>Geochordaceae</taxon>
        <taxon>Carboxydichorda</taxon>
    </lineage>
</organism>
<dbReference type="InterPro" id="IPR000551">
    <property type="entry name" value="MerR-type_HTH_dom"/>
</dbReference>
<dbReference type="SUPFAM" id="SSF46955">
    <property type="entry name" value="Putative DNA-binding domain"/>
    <property type="match status" value="1"/>
</dbReference>
<evidence type="ECO:0000256" key="1">
    <source>
        <dbReference type="ARBA" id="ARBA00023125"/>
    </source>
</evidence>
<proteinExistence type="predicted"/>
<accession>A0ABZ1BW93</accession>
<name>A0ABZ1BW93_9FIRM</name>
<reference evidence="4 5" key="1">
    <citation type="journal article" date="2024" name="Front. Microbiol.">
        <title>Novel thermophilic genera Geochorda gen. nov. and Carboxydochorda gen. nov. from the deep terrestrial subsurface reveal the ecophysiological diversity in the class Limnochordia.</title>
        <authorList>
            <person name="Karnachuk O.V."/>
            <person name="Lukina A.P."/>
            <person name="Avakyan M.R."/>
            <person name="Kadnikov V.V."/>
            <person name="Begmatov S."/>
            <person name="Beletsky A.V."/>
            <person name="Vlasova K.G."/>
            <person name="Novikov A.A."/>
            <person name="Shcherbakova V.A."/>
            <person name="Mardanov A.V."/>
            <person name="Ravin N.V."/>
        </authorList>
    </citation>
    <scope>NUCLEOTIDE SEQUENCE [LARGE SCALE GENOMIC DNA]</scope>
    <source>
        <strain evidence="4 5">L945</strain>
    </source>
</reference>
<evidence type="ECO:0000259" key="3">
    <source>
        <dbReference type="PROSITE" id="PS50937"/>
    </source>
</evidence>
<sequence>MPGVEPTVPVYPIGVVERLTGLSARQIRYYEKEGLLAPSRTRGNRRLFSPVDVERLRQVKSLMAQGLNVEGVRAYLASQGGAAAPAPAPGATPAAHEAGPAAPGPGGQELAGEAAVGGPAAGPGGDVTHPSIFRQARGRRLTSLFPVDHQDELVRWLEEQRQQ</sequence>
<keyword evidence="5" id="KW-1185">Reference proteome</keyword>
<dbReference type="InterPro" id="IPR009061">
    <property type="entry name" value="DNA-bd_dom_put_sf"/>
</dbReference>
<evidence type="ECO:0000313" key="5">
    <source>
        <dbReference type="Proteomes" id="UP001332192"/>
    </source>
</evidence>
<feature type="region of interest" description="Disordered" evidence="2">
    <location>
        <begin position="79"/>
        <end position="134"/>
    </location>
</feature>
<feature type="domain" description="HTH merR-type" evidence="3">
    <location>
        <begin position="10"/>
        <end position="78"/>
    </location>
</feature>
<dbReference type="Gene3D" id="1.10.1660.10">
    <property type="match status" value="1"/>
</dbReference>
<protein>
    <submittedName>
        <fullName evidence="4">Helix-turn-helix domain-containing protein</fullName>
    </submittedName>
</protein>
<dbReference type="RefSeq" id="WP_324715650.1">
    <property type="nucleotide sequence ID" value="NZ_CP141615.1"/>
</dbReference>
<dbReference type="PRINTS" id="PR00040">
    <property type="entry name" value="HTHMERR"/>
</dbReference>
<dbReference type="EMBL" id="CP141615">
    <property type="protein sequence ID" value="WRP16378.1"/>
    <property type="molecule type" value="Genomic_DNA"/>
</dbReference>